<comment type="caution">
    <text evidence="3">The sequence shown here is derived from an EMBL/GenBank/DDBJ whole genome shotgun (WGS) entry which is preliminary data.</text>
</comment>
<dbReference type="EMBL" id="BMTL01000066">
    <property type="protein sequence ID" value="GGS30503.1"/>
    <property type="molecule type" value="Genomic_DNA"/>
</dbReference>
<proteinExistence type="predicted"/>
<accession>A0A918GDV5</accession>
<dbReference type="Pfam" id="PF19575">
    <property type="entry name" value="HTH_58"/>
    <property type="match status" value="1"/>
</dbReference>
<feature type="compositionally biased region" description="Low complexity" evidence="1">
    <location>
        <begin position="179"/>
        <end position="200"/>
    </location>
</feature>
<sequence length="215" mass="22843">MNPHPPLTPGTSEAVMPQALRKQYEAGATVDELVAASGLSYGTVLNRLHDAGTVMRSSWQTRRMRQNPQARQRLAAHLRTLYEQRGATLTELAAAAGESRRGARRLLIEAGGTLRTTQQTLRIRAAARAAERYKVALSLRAGYEAGATVPELACWNATTPSTSSYAPGPTTCKATTPCSEAAMSASDSPSSCSSAATPPSTKACGSLKNQRRNRA</sequence>
<reference evidence="3" key="1">
    <citation type="journal article" date="2014" name="Int. J. Syst. Evol. Microbiol.">
        <title>Complete genome sequence of Corynebacterium casei LMG S-19264T (=DSM 44701T), isolated from a smear-ripened cheese.</title>
        <authorList>
            <consortium name="US DOE Joint Genome Institute (JGI-PGF)"/>
            <person name="Walter F."/>
            <person name="Albersmeier A."/>
            <person name="Kalinowski J."/>
            <person name="Ruckert C."/>
        </authorList>
    </citation>
    <scope>NUCLEOTIDE SEQUENCE</scope>
    <source>
        <strain evidence="3">JCM 4386</strain>
    </source>
</reference>
<reference evidence="3" key="2">
    <citation type="submission" date="2020-09" db="EMBL/GenBank/DDBJ databases">
        <authorList>
            <person name="Sun Q."/>
            <person name="Ohkuma M."/>
        </authorList>
    </citation>
    <scope>NUCLEOTIDE SEQUENCE</scope>
    <source>
        <strain evidence="3">JCM 4386</strain>
    </source>
</reference>
<evidence type="ECO:0000313" key="4">
    <source>
        <dbReference type="Proteomes" id="UP000606194"/>
    </source>
</evidence>
<dbReference type="AlphaFoldDB" id="A0A918GDV5"/>
<name>A0A918GDV5_9ACTN</name>
<dbReference type="RefSeq" id="WP_229878745.1">
    <property type="nucleotide sequence ID" value="NZ_BMTL01000066.1"/>
</dbReference>
<keyword evidence="4" id="KW-1185">Reference proteome</keyword>
<protein>
    <recommendedName>
        <fullName evidence="2">Helix-turn-helix domain-containing protein</fullName>
    </recommendedName>
</protein>
<evidence type="ECO:0000256" key="1">
    <source>
        <dbReference type="SAM" id="MobiDB-lite"/>
    </source>
</evidence>
<dbReference type="InterPro" id="IPR045745">
    <property type="entry name" value="HTH_58_Actinobacteria-type"/>
</dbReference>
<dbReference type="Proteomes" id="UP000606194">
    <property type="component" value="Unassembled WGS sequence"/>
</dbReference>
<feature type="domain" description="Helix-turn-helix" evidence="2">
    <location>
        <begin position="11"/>
        <end position="57"/>
    </location>
</feature>
<evidence type="ECO:0000313" key="3">
    <source>
        <dbReference type="EMBL" id="GGS30503.1"/>
    </source>
</evidence>
<organism evidence="3 4">
    <name type="scientific">Streptomyces humidus</name>
    <dbReference type="NCBI Taxonomy" id="52259"/>
    <lineage>
        <taxon>Bacteria</taxon>
        <taxon>Bacillati</taxon>
        <taxon>Actinomycetota</taxon>
        <taxon>Actinomycetes</taxon>
        <taxon>Kitasatosporales</taxon>
        <taxon>Streptomycetaceae</taxon>
        <taxon>Streptomyces</taxon>
    </lineage>
</organism>
<evidence type="ECO:0000259" key="2">
    <source>
        <dbReference type="Pfam" id="PF19575"/>
    </source>
</evidence>
<feature type="region of interest" description="Disordered" evidence="1">
    <location>
        <begin position="176"/>
        <end position="215"/>
    </location>
</feature>
<gene>
    <name evidence="3" type="ORF">GCM10010269_81270</name>
</gene>